<dbReference type="Proteomes" id="UP000295399">
    <property type="component" value="Unassembled WGS sequence"/>
</dbReference>
<reference evidence="3 4" key="1">
    <citation type="submission" date="2019-03" db="EMBL/GenBank/DDBJ databases">
        <title>Genomic Encyclopedia of Type Strains, Phase IV (KMG-IV): sequencing the most valuable type-strain genomes for metagenomic binning, comparative biology and taxonomic classification.</title>
        <authorList>
            <person name="Goeker M."/>
        </authorList>
    </citation>
    <scope>NUCLEOTIDE SEQUENCE [LARGE SCALE GENOMIC DNA]</scope>
    <source>
        <strain evidence="3 4">DSM 2132</strain>
    </source>
</reference>
<dbReference type="EMBL" id="SLXO01000005">
    <property type="protein sequence ID" value="TCP34394.1"/>
    <property type="molecule type" value="Genomic_DNA"/>
</dbReference>
<feature type="domain" description="Enoyl reductase (ER)" evidence="2">
    <location>
        <begin position="10"/>
        <end position="325"/>
    </location>
</feature>
<dbReference type="PANTHER" id="PTHR44154:SF1">
    <property type="entry name" value="QUINONE OXIDOREDUCTASE"/>
    <property type="match status" value="1"/>
</dbReference>
<dbReference type="Pfam" id="PF08240">
    <property type="entry name" value="ADH_N"/>
    <property type="match status" value="1"/>
</dbReference>
<dbReference type="AlphaFoldDB" id="A0A4R2PI89"/>
<dbReference type="OrthoDB" id="9792321at2"/>
<sequence length="330" mass="33733">MRAQIVRSFGGPEVFEPAEMPTPSPGPGEVLIRSVAASVNPVDYKLRAQGPAVAPALPAVLGCDVAGRVAALGPGVDDLIEGDAVFGCVGGVRGLGGTYASHVVADRRLLARVPAALSFRQAAALPLVTITAWEGLDRLGVRRGTRLVVRGGAGGVGHVAIQLAKARGAHVVATVSSPEKAALAHHLGADATVDYRQKSAADIVAAHTDGAGFDAVFDTTGAKDLEGALALARPLGQVATIVAALTADLTDAHAKGLSIHAVFMLLPMLLGRGREAHGHILTATAALADAGQLRPHLDPQRFTLDQVADAHRHLEGGRAVGKVVLDIAPE</sequence>
<evidence type="ECO:0000259" key="2">
    <source>
        <dbReference type="SMART" id="SM00829"/>
    </source>
</evidence>
<dbReference type="PANTHER" id="PTHR44154">
    <property type="entry name" value="QUINONE OXIDOREDUCTASE"/>
    <property type="match status" value="1"/>
</dbReference>
<dbReference type="Pfam" id="PF13602">
    <property type="entry name" value="ADH_zinc_N_2"/>
    <property type="match status" value="1"/>
</dbReference>
<dbReference type="SMART" id="SM00829">
    <property type="entry name" value="PKS_ER"/>
    <property type="match status" value="1"/>
</dbReference>
<keyword evidence="1" id="KW-0521">NADP</keyword>
<dbReference type="SUPFAM" id="SSF50129">
    <property type="entry name" value="GroES-like"/>
    <property type="match status" value="1"/>
</dbReference>
<evidence type="ECO:0000313" key="4">
    <source>
        <dbReference type="Proteomes" id="UP000295399"/>
    </source>
</evidence>
<evidence type="ECO:0000313" key="3">
    <source>
        <dbReference type="EMBL" id="TCP34394.1"/>
    </source>
</evidence>
<dbReference type="InterPro" id="IPR013154">
    <property type="entry name" value="ADH-like_N"/>
</dbReference>
<dbReference type="Gene3D" id="3.90.180.10">
    <property type="entry name" value="Medium-chain alcohol dehydrogenases, catalytic domain"/>
    <property type="match status" value="1"/>
</dbReference>
<keyword evidence="4" id="KW-1185">Reference proteome</keyword>
<name>A0A4R2PI89_RHOSA</name>
<evidence type="ECO:0000256" key="1">
    <source>
        <dbReference type="ARBA" id="ARBA00022857"/>
    </source>
</evidence>
<organism evidence="3 4">
    <name type="scientific">Rhodothalassium salexigens DSM 2132</name>
    <dbReference type="NCBI Taxonomy" id="1188247"/>
    <lineage>
        <taxon>Bacteria</taxon>
        <taxon>Pseudomonadati</taxon>
        <taxon>Pseudomonadota</taxon>
        <taxon>Alphaproteobacteria</taxon>
        <taxon>Rhodothalassiales</taxon>
        <taxon>Rhodothalassiaceae</taxon>
        <taxon>Rhodothalassium</taxon>
    </lineage>
</organism>
<protein>
    <submittedName>
        <fullName evidence="3">NADPH2:quinone reductase</fullName>
    </submittedName>
</protein>
<gene>
    <name evidence="3" type="ORF">EV659_10519</name>
</gene>
<dbReference type="InParanoid" id="A0A4R2PI89"/>
<dbReference type="GO" id="GO:0016491">
    <property type="term" value="F:oxidoreductase activity"/>
    <property type="evidence" value="ECO:0007669"/>
    <property type="project" value="InterPro"/>
</dbReference>
<dbReference type="Gene3D" id="3.40.50.720">
    <property type="entry name" value="NAD(P)-binding Rossmann-like Domain"/>
    <property type="match status" value="1"/>
</dbReference>
<dbReference type="InterPro" id="IPR020843">
    <property type="entry name" value="ER"/>
</dbReference>
<dbReference type="InterPro" id="IPR011032">
    <property type="entry name" value="GroES-like_sf"/>
</dbReference>
<dbReference type="SUPFAM" id="SSF51735">
    <property type="entry name" value="NAD(P)-binding Rossmann-fold domains"/>
    <property type="match status" value="1"/>
</dbReference>
<comment type="caution">
    <text evidence="3">The sequence shown here is derived from an EMBL/GenBank/DDBJ whole genome shotgun (WGS) entry which is preliminary data.</text>
</comment>
<dbReference type="InterPro" id="IPR036291">
    <property type="entry name" value="NAD(P)-bd_dom_sf"/>
</dbReference>
<accession>A0A4R2PI89</accession>
<dbReference type="InterPro" id="IPR051603">
    <property type="entry name" value="Zinc-ADH_QOR/CCCR"/>
</dbReference>
<dbReference type="RefSeq" id="WP_132708335.1">
    <property type="nucleotide sequence ID" value="NZ_JACIGF010000005.1"/>
</dbReference>
<proteinExistence type="predicted"/>